<keyword evidence="3" id="KW-0805">Transcription regulation</keyword>
<dbReference type="Gene3D" id="3.30.450.40">
    <property type="match status" value="1"/>
</dbReference>
<evidence type="ECO:0000256" key="2">
    <source>
        <dbReference type="ARBA" id="ARBA00022777"/>
    </source>
</evidence>
<dbReference type="InterPro" id="IPR012074">
    <property type="entry name" value="GAF_ANTAR"/>
</dbReference>
<evidence type="ECO:0000313" key="7">
    <source>
        <dbReference type="Proteomes" id="UP001501237"/>
    </source>
</evidence>
<dbReference type="Gene3D" id="1.10.10.10">
    <property type="entry name" value="Winged helix-like DNA-binding domain superfamily/Winged helix DNA-binding domain"/>
    <property type="match status" value="1"/>
</dbReference>
<dbReference type="InterPro" id="IPR029016">
    <property type="entry name" value="GAF-like_dom_sf"/>
</dbReference>
<accession>A0ABP6Q8K4</accession>
<evidence type="ECO:0000256" key="3">
    <source>
        <dbReference type="ARBA" id="ARBA00023015"/>
    </source>
</evidence>
<dbReference type="PROSITE" id="PS50921">
    <property type="entry name" value="ANTAR"/>
    <property type="match status" value="1"/>
</dbReference>
<dbReference type="RefSeq" id="WP_344827137.1">
    <property type="nucleotide sequence ID" value="NZ_BAAAUV010000006.1"/>
</dbReference>
<gene>
    <name evidence="6" type="ORF">GCM10010468_26690</name>
</gene>
<keyword evidence="7" id="KW-1185">Reference proteome</keyword>
<dbReference type="InterPro" id="IPR005561">
    <property type="entry name" value="ANTAR"/>
</dbReference>
<keyword evidence="2" id="KW-0418">Kinase</keyword>
<comment type="caution">
    <text evidence="6">The sequence shown here is derived from an EMBL/GenBank/DDBJ whole genome shotgun (WGS) entry which is preliminary data.</text>
</comment>
<dbReference type="SUPFAM" id="SSF52172">
    <property type="entry name" value="CheY-like"/>
    <property type="match status" value="1"/>
</dbReference>
<protein>
    <submittedName>
        <fullName evidence="6">GAF and ANTAR domain-containing protein</fullName>
    </submittedName>
</protein>
<evidence type="ECO:0000313" key="6">
    <source>
        <dbReference type="EMBL" id="GAA3209333.1"/>
    </source>
</evidence>
<evidence type="ECO:0000256" key="4">
    <source>
        <dbReference type="ARBA" id="ARBA00023163"/>
    </source>
</evidence>
<dbReference type="EMBL" id="BAAAUV010000006">
    <property type="protein sequence ID" value="GAA3209333.1"/>
    <property type="molecule type" value="Genomic_DNA"/>
</dbReference>
<dbReference type="SMART" id="SM01012">
    <property type="entry name" value="ANTAR"/>
    <property type="match status" value="1"/>
</dbReference>
<proteinExistence type="predicted"/>
<sequence length="238" mass="25791">MHIDADALHASLLALRSETESPGLAGYLQRVVGAIEQLFVCDGAGLMIEDPENVLRYVAASGEPGRTLELAQLEAGQGPCIDAFLHNAPVRTPDLPVDERWPAVRDHLHPDVRAVLGVPIRLAGGPVGSLNVYRSEPGPWDDAAVDALCGYAEVVEQVIGVAVTAVEHSTIVEQLQYALKHRVMTERAIGLLMGRHGLDTSTAFELLRRQARDRRERVVTIAAELLGEPRPAEDAKPR</sequence>
<keyword evidence="4" id="KW-0804">Transcription</keyword>
<evidence type="ECO:0000256" key="1">
    <source>
        <dbReference type="ARBA" id="ARBA00022679"/>
    </source>
</evidence>
<dbReference type="Pfam" id="PF01590">
    <property type="entry name" value="GAF"/>
    <property type="match status" value="1"/>
</dbReference>
<feature type="domain" description="ANTAR" evidence="5">
    <location>
        <begin position="165"/>
        <end position="226"/>
    </location>
</feature>
<name>A0ABP6Q8K4_9ACTN</name>
<dbReference type="Pfam" id="PF03861">
    <property type="entry name" value="ANTAR"/>
    <property type="match status" value="1"/>
</dbReference>
<dbReference type="SMART" id="SM00065">
    <property type="entry name" value="GAF"/>
    <property type="match status" value="1"/>
</dbReference>
<dbReference type="PIRSF" id="PIRSF036625">
    <property type="entry name" value="GAF_ANTAR"/>
    <property type="match status" value="1"/>
</dbReference>
<dbReference type="SUPFAM" id="SSF55781">
    <property type="entry name" value="GAF domain-like"/>
    <property type="match status" value="1"/>
</dbReference>
<dbReference type="Proteomes" id="UP001501237">
    <property type="component" value="Unassembled WGS sequence"/>
</dbReference>
<keyword evidence="1" id="KW-0808">Transferase</keyword>
<dbReference type="InterPro" id="IPR036388">
    <property type="entry name" value="WH-like_DNA-bd_sf"/>
</dbReference>
<dbReference type="InterPro" id="IPR003018">
    <property type="entry name" value="GAF"/>
</dbReference>
<dbReference type="InterPro" id="IPR011006">
    <property type="entry name" value="CheY-like_superfamily"/>
</dbReference>
<reference evidence="7" key="1">
    <citation type="journal article" date="2019" name="Int. J. Syst. Evol. Microbiol.">
        <title>The Global Catalogue of Microorganisms (GCM) 10K type strain sequencing project: providing services to taxonomists for standard genome sequencing and annotation.</title>
        <authorList>
            <consortium name="The Broad Institute Genomics Platform"/>
            <consortium name="The Broad Institute Genome Sequencing Center for Infectious Disease"/>
            <person name="Wu L."/>
            <person name="Ma J."/>
        </authorList>
    </citation>
    <scope>NUCLEOTIDE SEQUENCE [LARGE SCALE GENOMIC DNA]</scope>
    <source>
        <strain evidence="7">JCM 9377</strain>
    </source>
</reference>
<organism evidence="6 7">
    <name type="scientific">Actinocorallia longicatena</name>
    <dbReference type="NCBI Taxonomy" id="111803"/>
    <lineage>
        <taxon>Bacteria</taxon>
        <taxon>Bacillati</taxon>
        <taxon>Actinomycetota</taxon>
        <taxon>Actinomycetes</taxon>
        <taxon>Streptosporangiales</taxon>
        <taxon>Thermomonosporaceae</taxon>
        <taxon>Actinocorallia</taxon>
    </lineage>
</organism>
<evidence type="ECO:0000259" key="5">
    <source>
        <dbReference type="PROSITE" id="PS50921"/>
    </source>
</evidence>